<dbReference type="SMART" id="SM00845">
    <property type="entry name" value="GatB_Yqey"/>
    <property type="match status" value="1"/>
</dbReference>
<dbReference type="NCBIfam" id="TIGR00133">
    <property type="entry name" value="gatB"/>
    <property type="match status" value="1"/>
</dbReference>
<dbReference type="AlphaFoldDB" id="A0A1V5SC45"/>
<evidence type="ECO:0000256" key="8">
    <source>
        <dbReference type="ARBA" id="ARBA00047380"/>
    </source>
</evidence>
<dbReference type="GO" id="GO:0005524">
    <property type="term" value="F:ATP binding"/>
    <property type="evidence" value="ECO:0007669"/>
    <property type="project" value="UniProtKB-KW"/>
</dbReference>
<dbReference type="InterPro" id="IPR018027">
    <property type="entry name" value="Asn/Gln_amidotransferase"/>
</dbReference>
<name>A0A1V5SC45_9BACT</name>
<accession>A0A1V5SC45</accession>
<dbReference type="GO" id="GO:0070681">
    <property type="term" value="P:glutaminyl-tRNAGln biosynthesis via transamidation"/>
    <property type="evidence" value="ECO:0007669"/>
    <property type="project" value="TreeGrafter"/>
</dbReference>
<dbReference type="GO" id="GO:0016740">
    <property type="term" value="F:transferase activity"/>
    <property type="evidence" value="ECO:0007669"/>
    <property type="project" value="UniProtKB-KW"/>
</dbReference>
<dbReference type="GO" id="GO:0006412">
    <property type="term" value="P:translation"/>
    <property type="evidence" value="ECO:0007669"/>
    <property type="project" value="UniProtKB-UniRule"/>
</dbReference>
<dbReference type="NCBIfam" id="NF004014">
    <property type="entry name" value="PRK05477.1-4"/>
    <property type="match status" value="1"/>
</dbReference>
<evidence type="ECO:0000256" key="3">
    <source>
        <dbReference type="ARBA" id="ARBA00022598"/>
    </source>
</evidence>
<dbReference type="InterPro" id="IPR017959">
    <property type="entry name" value="Asn/Gln-tRNA_amidoTrfase_suB/E"/>
</dbReference>
<protein>
    <recommendedName>
        <fullName evidence="10">Aspartyl/glutamyl-tRNA(Asn/Gln) amidotransferase subunit B</fullName>
        <shortName evidence="10">Asp/Glu-ADT subunit B</shortName>
        <ecNumber evidence="10">6.3.5.-</ecNumber>
    </recommendedName>
</protein>
<comment type="subunit">
    <text evidence="2 10">Heterotrimer of A, B and C subunits.</text>
</comment>
<sequence>MNSDLKTTIGLEIHIQLKTNRKMFCFCSNKGEDESPNTFVCPICLAMPGTLPVPNIDAIEKIIKLGLSLNCQIPEKSKFDRKHYFYPDLPKGYQISQYDMPFCKGGYLEVDGKKIRLNRIHLEEDAGKLIHDGERSIVDLNRAGTPLAEMVSEPDIDSPSQAKHFMQSIQKLVRALDVSLANMEQGHMRCDANISVTNGTKRSPIVEIKNLNSFRFVEKALTIEQSRLQDEFDSYSGKEGKVTRGFDSKSGVTYQLRSKEEAKDYRYFPEPDIPPFDLTDKSFIDIERLKNEIPMLPEQKMAVLAEVVGDDLAKAILKIDHKDATLGILGDGSIDKKGKLMFGKLIVNNKEVLNLSREQMVDLAKVLGEKVFPSNILRNIISEAVKSGDLISSINIADDKSSLTEAVDSVIKNNPEAVKKYLAGKKETIGFLIGQVMRELQGKADPGEVKSSLENKIGG</sequence>
<evidence type="ECO:0000256" key="6">
    <source>
        <dbReference type="ARBA" id="ARBA00022917"/>
    </source>
</evidence>
<reference evidence="12" key="1">
    <citation type="submission" date="2017-02" db="EMBL/GenBank/DDBJ databases">
        <title>Delving into the versatile metabolic prowess of the omnipresent phylum Bacteroidetes.</title>
        <authorList>
            <person name="Nobu M.K."/>
            <person name="Mei R."/>
            <person name="Narihiro T."/>
            <person name="Kuroda K."/>
            <person name="Liu W.-T."/>
        </authorList>
    </citation>
    <scope>NUCLEOTIDE SEQUENCE</scope>
    <source>
        <strain evidence="12">ADurb.Bin280</strain>
    </source>
</reference>
<dbReference type="GO" id="GO:0050566">
    <property type="term" value="F:asparaginyl-tRNA synthase (glutamine-hydrolyzing) activity"/>
    <property type="evidence" value="ECO:0007669"/>
    <property type="project" value="RHEA"/>
</dbReference>
<dbReference type="EC" id="6.3.5.-" evidence="10"/>
<dbReference type="PANTHER" id="PTHR11659:SF0">
    <property type="entry name" value="GLUTAMYL-TRNA(GLN) AMIDOTRANSFERASE SUBUNIT B, MITOCHONDRIAL"/>
    <property type="match status" value="1"/>
</dbReference>
<dbReference type="GO" id="GO:0050567">
    <property type="term" value="F:glutaminyl-tRNA synthase (glutamine-hydrolyzing) activity"/>
    <property type="evidence" value="ECO:0007669"/>
    <property type="project" value="UniProtKB-UniRule"/>
</dbReference>
<dbReference type="Pfam" id="PF02934">
    <property type="entry name" value="GatB_N"/>
    <property type="match status" value="1"/>
</dbReference>
<keyword evidence="4 10" id="KW-0547">Nucleotide-binding</keyword>
<evidence type="ECO:0000256" key="7">
    <source>
        <dbReference type="ARBA" id="ARBA00024799"/>
    </source>
</evidence>
<dbReference type="FunFam" id="1.10.10.410:FF:000001">
    <property type="entry name" value="Aspartyl/glutamyl-tRNA(Asn/Gln) amidotransferase subunit B"/>
    <property type="match status" value="1"/>
</dbReference>
<gene>
    <name evidence="10 12" type="primary">gatB</name>
    <name evidence="12" type="ORF">BWY43_00672</name>
</gene>
<comment type="catalytic activity">
    <reaction evidence="9 10">
        <text>L-glutamyl-tRNA(Gln) + L-glutamine + ATP + H2O = L-glutaminyl-tRNA(Gln) + L-glutamate + ADP + phosphate + H(+)</text>
        <dbReference type="Rhea" id="RHEA:17521"/>
        <dbReference type="Rhea" id="RHEA-COMP:9681"/>
        <dbReference type="Rhea" id="RHEA-COMP:9684"/>
        <dbReference type="ChEBI" id="CHEBI:15377"/>
        <dbReference type="ChEBI" id="CHEBI:15378"/>
        <dbReference type="ChEBI" id="CHEBI:29985"/>
        <dbReference type="ChEBI" id="CHEBI:30616"/>
        <dbReference type="ChEBI" id="CHEBI:43474"/>
        <dbReference type="ChEBI" id="CHEBI:58359"/>
        <dbReference type="ChEBI" id="CHEBI:78520"/>
        <dbReference type="ChEBI" id="CHEBI:78521"/>
        <dbReference type="ChEBI" id="CHEBI:456216"/>
    </reaction>
</comment>
<dbReference type="InterPro" id="IPR014746">
    <property type="entry name" value="Gln_synth/guanido_kin_cat_dom"/>
</dbReference>
<evidence type="ECO:0000259" key="11">
    <source>
        <dbReference type="SMART" id="SM00845"/>
    </source>
</evidence>
<dbReference type="InterPro" id="IPR017958">
    <property type="entry name" value="Gln-tRNA_amidoTrfase_suB_CS"/>
</dbReference>
<dbReference type="InterPro" id="IPR003789">
    <property type="entry name" value="Asn/Gln_tRNA_amidoTrase-B-like"/>
</dbReference>
<dbReference type="Gene3D" id="1.10.10.410">
    <property type="match status" value="1"/>
</dbReference>
<keyword evidence="12" id="KW-0808">Transferase</keyword>
<dbReference type="InterPro" id="IPR023168">
    <property type="entry name" value="GatB_Yqey_C_2"/>
</dbReference>
<evidence type="ECO:0000256" key="2">
    <source>
        <dbReference type="ARBA" id="ARBA00011123"/>
    </source>
</evidence>
<keyword evidence="5 10" id="KW-0067">ATP-binding</keyword>
<comment type="function">
    <text evidence="7 10">Allows the formation of correctly charged Asn-tRNA(Asn) or Gln-tRNA(Gln) through the transamidation of misacylated Asp-tRNA(Asn) or Glu-tRNA(Gln) in organisms which lack either or both of asparaginyl-tRNA or glutaminyl-tRNA synthetases. The reaction takes place in the presence of glutamine and ATP through an activated phospho-Asp-tRNA(Asn) or phospho-Glu-tRNA(Gln).</text>
</comment>
<dbReference type="HAMAP" id="MF_00121">
    <property type="entry name" value="GatB"/>
    <property type="match status" value="1"/>
</dbReference>
<comment type="caution">
    <text evidence="12">The sequence shown here is derived from an EMBL/GenBank/DDBJ whole genome shotgun (WGS) entry which is preliminary data.</text>
</comment>
<dbReference type="PROSITE" id="PS01234">
    <property type="entry name" value="GATB"/>
    <property type="match status" value="1"/>
</dbReference>
<dbReference type="Pfam" id="PF02637">
    <property type="entry name" value="GatB_Yqey"/>
    <property type="match status" value="1"/>
</dbReference>
<evidence type="ECO:0000313" key="12">
    <source>
        <dbReference type="EMBL" id="OQA52065.1"/>
    </source>
</evidence>
<dbReference type="SUPFAM" id="SSF89095">
    <property type="entry name" value="GatB/YqeY motif"/>
    <property type="match status" value="1"/>
</dbReference>
<feature type="domain" description="Asn/Gln amidotransferase" evidence="11">
    <location>
        <begin position="320"/>
        <end position="457"/>
    </location>
</feature>
<dbReference type="PANTHER" id="PTHR11659">
    <property type="entry name" value="GLUTAMYL-TRNA GLN AMIDOTRANSFERASE SUBUNIT B MITOCHONDRIAL AND PROKARYOTIC PET112-RELATED"/>
    <property type="match status" value="1"/>
</dbReference>
<dbReference type="NCBIfam" id="NF004012">
    <property type="entry name" value="PRK05477.1-2"/>
    <property type="match status" value="1"/>
</dbReference>
<evidence type="ECO:0000256" key="5">
    <source>
        <dbReference type="ARBA" id="ARBA00022840"/>
    </source>
</evidence>
<comment type="similarity">
    <text evidence="1 10">Belongs to the GatB/GatE family. GatB subfamily.</text>
</comment>
<evidence type="ECO:0000256" key="4">
    <source>
        <dbReference type="ARBA" id="ARBA00022741"/>
    </source>
</evidence>
<dbReference type="InterPro" id="IPR006075">
    <property type="entry name" value="Asn/Gln-tRNA_Trfase_suB/E_cat"/>
</dbReference>
<proteinExistence type="inferred from homology"/>
<evidence type="ECO:0000256" key="10">
    <source>
        <dbReference type="HAMAP-Rule" id="MF_00121"/>
    </source>
</evidence>
<keyword evidence="3 10" id="KW-0436">Ligase</keyword>
<organism evidence="12">
    <name type="scientific">candidate division WS2 bacterium ADurb.Bin280</name>
    <dbReference type="NCBI Taxonomy" id="1852829"/>
    <lineage>
        <taxon>Bacteria</taxon>
        <taxon>candidate division WS2</taxon>
    </lineage>
</organism>
<keyword evidence="6 10" id="KW-0648">Protein biosynthesis</keyword>
<dbReference type="SUPFAM" id="SSF55931">
    <property type="entry name" value="Glutamine synthetase/guanido kinase"/>
    <property type="match status" value="1"/>
</dbReference>
<evidence type="ECO:0000256" key="9">
    <source>
        <dbReference type="ARBA" id="ARBA00047913"/>
    </source>
</evidence>
<dbReference type="Proteomes" id="UP000485367">
    <property type="component" value="Unassembled WGS sequence"/>
</dbReference>
<comment type="catalytic activity">
    <reaction evidence="8 10">
        <text>L-aspartyl-tRNA(Asn) + L-glutamine + ATP + H2O = L-asparaginyl-tRNA(Asn) + L-glutamate + ADP + phosphate + 2 H(+)</text>
        <dbReference type="Rhea" id="RHEA:14513"/>
        <dbReference type="Rhea" id="RHEA-COMP:9674"/>
        <dbReference type="Rhea" id="RHEA-COMP:9677"/>
        <dbReference type="ChEBI" id="CHEBI:15377"/>
        <dbReference type="ChEBI" id="CHEBI:15378"/>
        <dbReference type="ChEBI" id="CHEBI:29985"/>
        <dbReference type="ChEBI" id="CHEBI:30616"/>
        <dbReference type="ChEBI" id="CHEBI:43474"/>
        <dbReference type="ChEBI" id="CHEBI:58359"/>
        <dbReference type="ChEBI" id="CHEBI:78515"/>
        <dbReference type="ChEBI" id="CHEBI:78516"/>
        <dbReference type="ChEBI" id="CHEBI:456216"/>
    </reaction>
</comment>
<dbReference type="InterPro" id="IPR004413">
    <property type="entry name" value="GatB"/>
</dbReference>
<evidence type="ECO:0000256" key="1">
    <source>
        <dbReference type="ARBA" id="ARBA00005306"/>
    </source>
</evidence>
<dbReference type="EMBL" id="MWBO01000049">
    <property type="protein sequence ID" value="OQA52065.1"/>
    <property type="molecule type" value="Genomic_DNA"/>
</dbReference>